<organism evidence="3">
    <name type="scientific">Hexamita inflata</name>
    <dbReference type="NCBI Taxonomy" id="28002"/>
    <lineage>
        <taxon>Eukaryota</taxon>
        <taxon>Metamonada</taxon>
        <taxon>Diplomonadida</taxon>
        <taxon>Hexamitidae</taxon>
        <taxon>Hexamitinae</taxon>
        <taxon>Hexamita</taxon>
    </lineage>
</organism>
<evidence type="ECO:0000256" key="2">
    <source>
        <dbReference type="SAM" id="MobiDB-lite"/>
    </source>
</evidence>
<evidence type="ECO:0000313" key="5">
    <source>
        <dbReference type="Proteomes" id="UP001642409"/>
    </source>
</evidence>
<keyword evidence="5" id="KW-1185">Reference proteome</keyword>
<reference evidence="3" key="1">
    <citation type="submission" date="2023-06" db="EMBL/GenBank/DDBJ databases">
        <authorList>
            <person name="Kurt Z."/>
        </authorList>
    </citation>
    <scope>NUCLEOTIDE SEQUENCE</scope>
</reference>
<proteinExistence type="predicted"/>
<sequence>MQNRNSNLESVMDKYRMNKIQQPASLVQAINQRVSPVKQIPTIDDILQETKQDEFHGVRFNAVKQNIVQQSKIPHYSDTQHFKPIQPNLHYKPQDILRPAPTQPIQQQTVQNIQSYESLALSQKPVNPQPTQNTAQKQYTPPQNNTQLPQKQQQVNLAPKNAPFEQKIGQQALPSQQMQQNDMNSILEQRKQQILQQARIREQKRAMSVSAVNELTKSQNQILYQNKLQNQLNIQNNIITNNIISNKQESILNNKQANQSKPQKVEVTFKVKQSPEKDETFESSTDILQSYRNLQVSAIPKEKKLIISENKKEAPFQKAFQKTERFKTNQINQNELFEADSPEQAKKQIHTFQEKQIKQIQLEQQNEVKKQQSPTKMTYVSSLNSDLDFLEERAFSAQQKKTKKSGAEELLEEENKMLKKIIKDNKPKINVMKIKQLEINANQLKKKIQMLEMEME</sequence>
<feature type="compositionally biased region" description="Low complexity" evidence="2">
    <location>
        <begin position="138"/>
        <end position="154"/>
    </location>
</feature>
<dbReference type="AlphaFoldDB" id="A0AA86TKR5"/>
<dbReference type="Proteomes" id="UP001642409">
    <property type="component" value="Unassembled WGS sequence"/>
</dbReference>
<evidence type="ECO:0000256" key="1">
    <source>
        <dbReference type="SAM" id="Coils"/>
    </source>
</evidence>
<reference evidence="4 5" key="2">
    <citation type="submission" date="2024-07" db="EMBL/GenBank/DDBJ databases">
        <authorList>
            <person name="Akdeniz Z."/>
        </authorList>
    </citation>
    <scope>NUCLEOTIDE SEQUENCE [LARGE SCALE GENOMIC DNA]</scope>
</reference>
<feature type="compositionally biased region" description="Polar residues" evidence="2">
    <location>
        <begin position="123"/>
        <end position="137"/>
    </location>
</feature>
<dbReference type="EMBL" id="CAXDID020000316">
    <property type="protein sequence ID" value="CAL6075782.1"/>
    <property type="molecule type" value="Genomic_DNA"/>
</dbReference>
<dbReference type="EMBL" id="CATOUU010000082">
    <property type="protein sequence ID" value="CAI9915868.1"/>
    <property type="molecule type" value="Genomic_DNA"/>
</dbReference>
<feature type="region of interest" description="Disordered" evidence="2">
    <location>
        <begin position="123"/>
        <end position="154"/>
    </location>
</feature>
<feature type="coiled-coil region" evidence="1">
    <location>
        <begin position="380"/>
        <end position="454"/>
    </location>
</feature>
<evidence type="ECO:0000313" key="4">
    <source>
        <dbReference type="EMBL" id="CAL6075782.1"/>
    </source>
</evidence>
<evidence type="ECO:0000313" key="3">
    <source>
        <dbReference type="EMBL" id="CAI9915868.1"/>
    </source>
</evidence>
<name>A0AA86TKR5_9EUKA</name>
<protein>
    <submittedName>
        <fullName evidence="4">Hypothetical_protein</fullName>
    </submittedName>
</protein>
<gene>
    <name evidence="3" type="ORF">HINF_LOCUS3513</name>
    <name evidence="4" type="ORF">HINF_LOCUS57373</name>
</gene>
<keyword evidence="1" id="KW-0175">Coiled coil</keyword>
<comment type="caution">
    <text evidence="3">The sequence shown here is derived from an EMBL/GenBank/DDBJ whole genome shotgun (WGS) entry which is preliminary data.</text>
</comment>
<accession>A0AA86TKR5</accession>